<dbReference type="AlphaFoldDB" id="A0A6B2NVZ8"/>
<evidence type="ECO:0000259" key="1">
    <source>
        <dbReference type="Pfam" id="PF12146"/>
    </source>
</evidence>
<proteinExistence type="predicted"/>
<dbReference type="RefSeq" id="WP_164131612.1">
    <property type="nucleotide sequence ID" value="NZ_JAAGOX010000032.1"/>
</dbReference>
<dbReference type="InterPro" id="IPR029058">
    <property type="entry name" value="AB_hydrolase_fold"/>
</dbReference>
<comment type="caution">
    <text evidence="2">The sequence shown here is derived from an EMBL/GenBank/DDBJ whole genome shotgun (WGS) entry which is preliminary data.</text>
</comment>
<protein>
    <recommendedName>
        <fullName evidence="1">Serine aminopeptidase S33 domain-containing protein</fullName>
    </recommendedName>
</protein>
<sequence>MLDMQTSVGVEDFHFPSGSAQLSARLYLPAGTPRVAVVINSATGVPREYYQHFATWLAAERGMACLTYDYRDFGHSLTGPLGASTATMSDWALIDMPAAYAEMQRRFPDLPLWVIGHSVGAMLGPLQPGIEPIARMICVCSGLVHHSDHPWPYQALARLFWFGHAPLLVKTLGYLPGRAIGFGTDLPPGVYWEWRRWCTTPGAYLPETGHRLPKPDWGRAGARVDLFACADDDTIPPACVWRLADLYGDTARRHLLRPKEHGLRDIGHLGAFARRNAALWPRLIAQ</sequence>
<gene>
    <name evidence="2" type="ORF">G0P99_16705</name>
</gene>
<name>A0A6B2NVZ8_9RHOB</name>
<reference evidence="2" key="1">
    <citation type="submission" date="2020-02" db="EMBL/GenBank/DDBJ databases">
        <title>Delineation of the pyrene-degrading pathway in Roseobacter clade bacteria by genomic analysis.</title>
        <authorList>
            <person name="Zhou H."/>
            <person name="Wang H."/>
        </authorList>
    </citation>
    <scope>NUCLEOTIDE SEQUENCE</scope>
    <source>
        <strain evidence="2">PrR005</strain>
    </source>
</reference>
<dbReference type="EMBL" id="JAAGOX010000032">
    <property type="protein sequence ID" value="NDW46594.1"/>
    <property type="molecule type" value="Genomic_DNA"/>
</dbReference>
<dbReference type="SUPFAM" id="SSF53474">
    <property type="entry name" value="alpha/beta-Hydrolases"/>
    <property type="match status" value="1"/>
</dbReference>
<dbReference type="Pfam" id="PF12146">
    <property type="entry name" value="Hydrolase_4"/>
    <property type="match status" value="1"/>
</dbReference>
<evidence type="ECO:0000313" key="2">
    <source>
        <dbReference type="EMBL" id="NDW46594.1"/>
    </source>
</evidence>
<dbReference type="PIRSF" id="PIRSF037442">
    <property type="entry name" value="UCP037442_abhydr"/>
    <property type="match status" value="1"/>
</dbReference>
<dbReference type="InterPro" id="IPR022742">
    <property type="entry name" value="Hydrolase_4"/>
</dbReference>
<accession>A0A6B2NVZ8</accession>
<organism evidence="2">
    <name type="scientific">Ruegeria sp. PrR005</name>
    <dbReference type="NCBI Taxonomy" id="2706882"/>
    <lineage>
        <taxon>Bacteria</taxon>
        <taxon>Pseudomonadati</taxon>
        <taxon>Pseudomonadota</taxon>
        <taxon>Alphaproteobacteria</taxon>
        <taxon>Rhodobacterales</taxon>
        <taxon>Roseobacteraceae</taxon>
        <taxon>Ruegeria</taxon>
    </lineage>
</organism>
<feature type="domain" description="Serine aminopeptidase S33" evidence="1">
    <location>
        <begin position="33"/>
        <end position="124"/>
    </location>
</feature>
<dbReference type="InterPro" id="IPR017208">
    <property type="entry name" value="UCP037442_abhydr"/>
</dbReference>
<dbReference type="Gene3D" id="3.40.50.1820">
    <property type="entry name" value="alpha/beta hydrolase"/>
    <property type="match status" value="1"/>
</dbReference>